<feature type="transmembrane region" description="Helical" evidence="8">
    <location>
        <begin position="333"/>
        <end position="352"/>
    </location>
</feature>
<accession>A0A0P1FKH9</accession>
<feature type="transmembrane region" description="Helical" evidence="8">
    <location>
        <begin position="132"/>
        <end position="152"/>
    </location>
</feature>
<evidence type="ECO:0000256" key="5">
    <source>
        <dbReference type="ARBA" id="ARBA00022692"/>
    </source>
</evidence>
<dbReference type="NCBIfam" id="TIGR00710">
    <property type="entry name" value="efflux_Bcr_CflA"/>
    <property type="match status" value="1"/>
</dbReference>
<feature type="transmembrane region" description="Helical" evidence="8">
    <location>
        <begin position="244"/>
        <end position="262"/>
    </location>
</feature>
<dbReference type="RefSeq" id="WP_058264370.1">
    <property type="nucleotide sequence ID" value="NZ_CP051181.1"/>
</dbReference>
<comment type="subcellular location">
    <subcellularLocation>
        <location evidence="8">Cell inner membrane</location>
        <topology evidence="8">Multi-pass membrane protein</topology>
    </subcellularLocation>
    <subcellularLocation>
        <location evidence="1">Cell membrane</location>
        <topology evidence="1">Multi-pass membrane protein</topology>
    </subcellularLocation>
</comment>
<organism evidence="10 11">
    <name type="scientific">Thalassovita gelatinovora</name>
    <name type="common">Thalassobius gelatinovorus</name>
    <dbReference type="NCBI Taxonomy" id="53501"/>
    <lineage>
        <taxon>Bacteria</taxon>
        <taxon>Pseudomonadati</taxon>
        <taxon>Pseudomonadota</taxon>
        <taxon>Alphaproteobacteria</taxon>
        <taxon>Rhodobacterales</taxon>
        <taxon>Roseobacteraceae</taxon>
        <taxon>Thalassovita</taxon>
    </lineage>
</organism>
<evidence type="ECO:0000256" key="3">
    <source>
        <dbReference type="ARBA" id="ARBA00022448"/>
    </source>
</evidence>
<feature type="transmembrane region" description="Helical" evidence="8">
    <location>
        <begin position="364"/>
        <end position="387"/>
    </location>
</feature>
<name>A0A0P1FKH9_THAGE</name>
<feature type="transmembrane region" description="Helical" evidence="8">
    <location>
        <begin position="75"/>
        <end position="98"/>
    </location>
</feature>
<feature type="transmembrane region" description="Helical" evidence="8">
    <location>
        <begin position="274"/>
        <end position="296"/>
    </location>
</feature>
<evidence type="ECO:0000256" key="8">
    <source>
        <dbReference type="RuleBase" id="RU365088"/>
    </source>
</evidence>
<dbReference type="CDD" id="cd17320">
    <property type="entry name" value="MFS_MdfA_MDR_like"/>
    <property type="match status" value="1"/>
</dbReference>
<dbReference type="InterPro" id="IPR005829">
    <property type="entry name" value="Sugar_transporter_CS"/>
</dbReference>
<dbReference type="PROSITE" id="PS00216">
    <property type="entry name" value="SUGAR_TRANSPORT_1"/>
    <property type="match status" value="1"/>
</dbReference>
<feature type="transmembrane region" description="Helical" evidence="8">
    <location>
        <begin position="42"/>
        <end position="63"/>
    </location>
</feature>
<dbReference type="STRING" id="53501.SAMN04488043_106167"/>
<evidence type="ECO:0000256" key="6">
    <source>
        <dbReference type="ARBA" id="ARBA00022989"/>
    </source>
</evidence>
<comment type="similarity">
    <text evidence="2 8">Belongs to the major facilitator superfamily. Bcr/CmlA family.</text>
</comment>
<keyword evidence="6 8" id="KW-1133">Transmembrane helix</keyword>
<evidence type="ECO:0000259" key="9">
    <source>
        <dbReference type="PROSITE" id="PS50850"/>
    </source>
</evidence>
<evidence type="ECO:0000256" key="7">
    <source>
        <dbReference type="ARBA" id="ARBA00023136"/>
    </source>
</evidence>
<keyword evidence="7 8" id="KW-0472">Membrane</keyword>
<keyword evidence="4" id="KW-1003">Cell membrane</keyword>
<feature type="transmembrane region" description="Helical" evidence="8">
    <location>
        <begin position="302"/>
        <end position="321"/>
    </location>
</feature>
<comment type="caution">
    <text evidence="8">Lacks conserved residue(s) required for the propagation of feature annotation.</text>
</comment>
<dbReference type="PANTHER" id="PTHR23502:SF132">
    <property type="entry name" value="POLYAMINE TRANSPORTER 2-RELATED"/>
    <property type="match status" value="1"/>
</dbReference>
<dbReference type="AlphaFoldDB" id="A0A0P1FKH9"/>
<evidence type="ECO:0000313" key="11">
    <source>
        <dbReference type="Proteomes" id="UP000051587"/>
    </source>
</evidence>
<dbReference type="Gene3D" id="1.20.1720.10">
    <property type="entry name" value="Multidrug resistance protein D"/>
    <property type="match status" value="1"/>
</dbReference>
<dbReference type="PROSITE" id="PS50850">
    <property type="entry name" value="MFS"/>
    <property type="match status" value="1"/>
</dbReference>
<evidence type="ECO:0000256" key="1">
    <source>
        <dbReference type="ARBA" id="ARBA00004651"/>
    </source>
</evidence>
<dbReference type="OrthoDB" id="9800416at2"/>
<keyword evidence="3 8" id="KW-0813">Transport</keyword>
<sequence>MQITRSKPRLLTLILLTSLAVMSLNMFLPSLSRIASEFEADYSVASLSIGGYLAISALLQLVMGPLSDMVGRRPVILTGLAIFTLASIGCALAGTIWVFLGFRLLQGAVVSGMVLSRAVIRDVAVPSEAARLLAVVGSAMALAPLLAPVLGGVLDQFLGWRSDFWVFALCGAALFILCWIDLGETNLTRQNSFRAQFRTYPELLRSGSFWAYCACLIFSIGGFYAYLAGAPQVGEQAFNLSPSALGLLMGATAAGFMVGNVISTRIGARVGMMALIIAGRWVSLGGIVAAMALLAIGVFHPAVLFAGAVMLGLGNGLTLPGANAGVMSVQPRLAGSASGLSGALTVGIGAVLTPLVSAMVTGPMGVYVLLGAMALASLAGVVAAYVIQALDRRLQPA</sequence>
<keyword evidence="8" id="KW-0997">Cell inner membrane</keyword>
<dbReference type="PANTHER" id="PTHR23502">
    <property type="entry name" value="MAJOR FACILITATOR SUPERFAMILY"/>
    <property type="match status" value="1"/>
</dbReference>
<dbReference type="EMBL" id="CYSA01000028">
    <property type="protein sequence ID" value="CUH68632.1"/>
    <property type="molecule type" value="Genomic_DNA"/>
</dbReference>
<evidence type="ECO:0000256" key="4">
    <source>
        <dbReference type="ARBA" id="ARBA00022475"/>
    </source>
</evidence>
<dbReference type="GO" id="GO:0005886">
    <property type="term" value="C:plasma membrane"/>
    <property type="evidence" value="ECO:0007669"/>
    <property type="project" value="UniProtKB-SubCell"/>
</dbReference>
<dbReference type="InterPro" id="IPR011701">
    <property type="entry name" value="MFS"/>
</dbReference>
<dbReference type="SUPFAM" id="SSF103473">
    <property type="entry name" value="MFS general substrate transporter"/>
    <property type="match status" value="1"/>
</dbReference>
<dbReference type="InterPro" id="IPR004812">
    <property type="entry name" value="Efflux_drug-R_Bcr/CmlA"/>
</dbReference>
<feature type="domain" description="Major facilitator superfamily (MFS) profile" evidence="9">
    <location>
        <begin position="9"/>
        <end position="392"/>
    </location>
</feature>
<feature type="transmembrane region" description="Helical" evidence="8">
    <location>
        <begin position="203"/>
        <end position="224"/>
    </location>
</feature>
<protein>
    <recommendedName>
        <fullName evidence="8">Bcr/CflA family efflux transporter</fullName>
    </recommendedName>
</protein>
<dbReference type="InterPro" id="IPR036259">
    <property type="entry name" value="MFS_trans_sf"/>
</dbReference>
<dbReference type="Proteomes" id="UP000051587">
    <property type="component" value="Unassembled WGS sequence"/>
</dbReference>
<reference evidence="10 11" key="1">
    <citation type="submission" date="2015-09" db="EMBL/GenBank/DDBJ databases">
        <authorList>
            <consortium name="Swine Surveillance"/>
        </authorList>
    </citation>
    <scope>NUCLEOTIDE SEQUENCE [LARGE SCALE GENOMIC DNA]</scope>
    <source>
        <strain evidence="10 11">CECT 4357</strain>
    </source>
</reference>
<proteinExistence type="inferred from homology"/>
<keyword evidence="11" id="KW-1185">Reference proteome</keyword>
<gene>
    <name evidence="10" type="primary">bcr_3</name>
    <name evidence="10" type="ORF">TG4357_03706</name>
</gene>
<evidence type="ECO:0000313" key="10">
    <source>
        <dbReference type="EMBL" id="CUH68632.1"/>
    </source>
</evidence>
<dbReference type="GO" id="GO:0042910">
    <property type="term" value="F:xenobiotic transmembrane transporter activity"/>
    <property type="evidence" value="ECO:0007669"/>
    <property type="project" value="InterPro"/>
</dbReference>
<evidence type="ECO:0000256" key="2">
    <source>
        <dbReference type="ARBA" id="ARBA00006236"/>
    </source>
</evidence>
<dbReference type="GO" id="GO:1990961">
    <property type="term" value="P:xenobiotic detoxification by transmembrane export across the plasma membrane"/>
    <property type="evidence" value="ECO:0007669"/>
    <property type="project" value="InterPro"/>
</dbReference>
<keyword evidence="5 8" id="KW-0812">Transmembrane</keyword>
<feature type="transmembrane region" description="Helical" evidence="8">
    <location>
        <begin position="164"/>
        <end position="182"/>
    </location>
</feature>
<dbReference type="InterPro" id="IPR020846">
    <property type="entry name" value="MFS_dom"/>
</dbReference>
<dbReference type="Pfam" id="PF07690">
    <property type="entry name" value="MFS_1"/>
    <property type="match status" value="1"/>
</dbReference>